<dbReference type="PANTHER" id="PTHR37200">
    <property type="entry name" value="RNA-BINDING (RRM/RBD/RNP MOTIFS) FAMILY PROTEIN"/>
    <property type="match status" value="1"/>
</dbReference>
<dbReference type="SUPFAM" id="SSF54928">
    <property type="entry name" value="RNA-binding domain, RBD"/>
    <property type="match status" value="1"/>
</dbReference>
<name>A0AAN8ZDR0_9MAGN</name>
<dbReference type="PANTHER" id="PTHR37200:SF1">
    <property type="entry name" value="RNA-BINDING (RRM_RBD_RNP MOTIFS) FAMILY PROTEIN"/>
    <property type="match status" value="1"/>
</dbReference>
<reference evidence="3 4" key="1">
    <citation type="submission" date="2023-12" db="EMBL/GenBank/DDBJ databases">
        <title>A high-quality genome assembly for Dillenia turbinata (Dilleniales).</title>
        <authorList>
            <person name="Chanderbali A."/>
        </authorList>
    </citation>
    <scope>NUCLEOTIDE SEQUENCE [LARGE SCALE GENOMIC DNA]</scope>
    <source>
        <strain evidence="3">LSX21</strain>
        <tissue evidence="3">Leaf</tissue>
    </source>
</reference>
<gene>
    <name evidence="3" type="ORF">RJ641_002903</name>
</gene>
<dbReference type="InterPro" id="IPR000504">
    <property type="entry name" value="RRM_dom"/>
</dbReference>
<feature type="domain" description="RRM" evidence="2">
    <location>
        <begin position="143"/>
        <end position="204"/>
    </location>
</feature>
<proteinExistence type="predicted"/>
<evidence type="ECO:0000313" key="3">
    <source>
        <dbReference type="EMBL" id="KAK6931110.1"/>
    </source>
</evidence>
<accession>A0AAN8ZDR0</accession>
<organism evidence="3 4">
    <name type="scientific">Dillenia turbinata</name>
    <dbReference type="NCBI Taxonomy" id="194707"/>
    <lineage>
        <taxon>Eukaryota</taxon>
        <taxon>Viridiplantae</taxon>
        <taxon>Streptophyta</taxon>
        <taxon>Embryophyta</taxon>
        <taxon>Tracheophyta</taxon>
        <taxon>Spermatophyta</taxon>
        <taxon>Magnoliopsida</taxon>
        <taxon>eudicotyledons</taxon>
        <taxon>Gunneridae</taxon>
        <taxon>Pentapetalae</taxon>
        <taxon>Dilleniales</taxon>
        <taxon>Dilleniaceae</taxon>
        <taxon>Dillenia</taxon>
    </lineage>
</organism>
<keyword evidence="4" id="KW-1185">Reference proteome</keyword>
<dbReference type="AlphaFoldDB" id="A0AAN8ZDR0"/>
<dbReference type="Proteomes" id="UP001370490">
    <property type="component" value="Unassembled WGS sequence"/>
</dbReference>
<dbReference type="CDD" id="cd00590">
    <property type="entry name" value="RRM_SF"/>
    <property type="match status" value="1"/>
</dbReference>
<evidence type="ECO:0000313" key="4">
    <source>
        <dbReference type="Proteomes" id="UP001370490"/>
    </source>
</evidence>
<sequence>MLSLGISGSNGFCLSASKNRKDGNISVLETSGIDDEFGEDYEDDDDDDDDVLVPLRNMKTWLENKPRGFGEGKVYDTTIEDKLLDEIQQSRVVQLANINKLKNNPLKPSNEIDQQKEKKERLHSDLDIFNGRFAAPEIIPTGIRVCLANLPKKKNIHRDLKLAFDGIPGIVNIIPAVLGNKKTRDPVCKGFAFIDFKSEEDANR</sequence>
<evidence type="ECO:0000259" key="2">
    <source>
        <dbReference type="PROSITE" id="PS50102"/>
    </source>
</evidence>
<dbReference type="PROSITE" id="PS50102">
    <property type="entry name" value="RRM"/>
    <property type="match status" value="1"/>
</dbReference>
<comment type="caution">
    <text evidence="3">The sequence shown here is derived from an EMBL/GenBank/DDBJ whole genome shotgun (WGS) entry which is preliminary data.</text>
</comment>
<protein>
    <recommendedName>
        <fullName evidence="2">RRM domain-containing protein</fullName>
    </recommendedName>
</protein>
<evidence type="ECO:0000256" key="1">
    <source>
        <dbReference type="PROSITE-ProRule" id="PRU00176"/>
    </source>
</evidence>
<dbReference type="InterPro" id="IPR035979">
    <property type="entry name" value="RBD_domain_sf"/>
</dbReference>
<dbReference type="GO" id="GO:0003723">
    <property type="term" value="F:RNA binding"/>
    <property type="evidence" value="ECO:0007669"/>
    <property type="project" value="UniProtKB-UniRule"/>
</dbReference>
<dbReference type="EMBL" id="JBAMMX010000011">
    <property type="protein sequence ID" value="KAK6931110.1"/>
    <property type="molecule type" value="Genomic_DNA"/>
</dbReference>
<keyword evidence="1" id="KW-0694">RNA-binding</keyword>